<protein>
    <submittedName>
        <fullName evidence="1">Uncharacterized protein</fullName>
    </submittedName>
</protein>
<organism evidence="1 2">
    <name type="scientific">Bifidobacterium kimbladii</name>
    <dbReference type="NCBI Taxonomy" id="1293826"/>
    <lineage>
        <taxon>Bacteria</taxon>
        <taxon>Bacillati</taxon>
        <taxon>Actinomycetota</taxon>
        <taxon>Actinomycetes</taxon>
        <taxon>Bifidobacteriales</taxon>
        <taxon>Bifidobacteriaceae</taxon>
        <taxon>Bifidobacterium</taxon>
    </lineage>
</organism>
<reference evidence="1 2" key="1">
    <citation type="submission" date="2023-06" db="EMBL/GenBank/DDBJ databases">
        <authorList>
            <person name="Pascarelli S."/>
        </authorList>
    </citation>
    <scope>NUCLEOTIDE SEQUENCE [LARGE SCALE GENOMIC DNA]</scope>
    <source>
        <strain evidence="1 2">H1HS16N</strain>
    </source>
</reference>
<comment type="caution">
    <text evidence="1">The sequence shown here is derived from an EMBL/GenBank/DDBJ whole genome shotgun (WGS) entry which is preliminary data.</text>
</comment>
<proteinExistence type="predicted"/>
<dbReference type="EMBL" id="JASTZZ010000004">
    <property type="protein sequence ID" value="MDT7509836.1"/>
    <property type="molecule type" value="Genomic_DNA"/>
</dbReference>
<evidence type="ECO:0000313" key="2">
    <source>
        <dbReference type="Proteomes" id="UP001529481"/>
    </source>
</evidence>
<gene>
    <name evidence="1" type="ORF">QRX41_06825</name>
</gene>
<sequence length="81" mass="8699">MRIKDDAAGDWLIEIVGKVCAILEPAFENVAVPGRISGSLRQFTSFDVLPHAGVLVGVVEDDSVLRVRGLIGFSGFCRRGV</sequence>
<reference evidence="2" key="2">
    <citation type="submission" date="2023-07" db="EMBL/GenBank/DDBJ databases">
        <title>Bifidobacterium spp. in honeybee.</title>
        <authorList>
            <person name="Olofsson T."/>
        </authorList>
    </citation>
    <scope>NUCLEOTIDE SEQUENCE [LARGE SCALE GENOMIC DNA]</scope>
    <source>
        <strain evidence="2">H1HS16N</strain>
    </source>
</reference>
<dbReference type="Proteomes" id="UP001529481">
    <property type="component" value="Unassembled WGS sequence"/>
</dbReference>
<keyword evidence="2" id="KW-1185">Reference proteome</keyword>
<accession>A0ABU3KGC6</accession>
<name>A0ABU3KGC6_9BIFI</name>
<evidence type="ECO:0000313" key="1">
    <source>
        <dbReference type="EMBL" id="MDT7509836.1"/>
    </source>
</evidence>